<feature type="domain" description="Amidohydrolase-related" evidence="3">
    <location>
        <begin position="91"/>
        <end position="300"/>
    </location>
</feature>
<dbReference type="AlphaFoldDB" id="R7V567"/>
<name>R7V567_CAPTE</name>
<accession>R7V567</accession>
<dbReference type="InterPro" id="IPR032466">
    <property type="entry name" value="Metal_Hydrolase"/>
</dbReference>
<dbReference type="PANTHER" id="PTHR21240">
    <property type="entry name" value="2-AMINO-3-CARBOXYLMUCONATE-6-SEMIALDEHYDE DECARBOXYLASE"/>
    <property type="match status" value="1"/>
</dbReference>
<comment type="catalytic activity">
    <reaction evidence="2">
        <text>2-amino-3-carboxymuconate 6-semialdehyde + H(+) = 2-aminomuconate 6-semialdehyde + CO2</text>
        <dbReference type="Rhea" id="RHEA:16557"/>
        <dbReference type="ChEBI" id="CHEBI:15378"/>
        <dbReference type="ChEBI" id="CHEBI:16526"/>
        <dbReference type="ChEBI" id="CHEBI:77634"/>
        <dbReference type="ChEBI" id="CHEBI:77803"/>
        <dbReference type="EC" id="4.1.1.45"/>
    </reaction>
</comment>
<dbReference type="OrthoDB" id="432010at2759"/>
<dbReference type="UniPathway" id="UPA00270"/>
<evidence type="ECO:0000313" key="5">
    <source>
        <dbReference type="EnsemblMetazoa" id="CapteP212394"/>
    </source>
</evidence>
<dbReference type="GO" id="GO:1904985">
    <property type="term" value="P:negative regulation of quinolinate biosynthetic process"/>
    <property type="evidence" value="ECO:0007669"/>
    <property type="project" value="UniProtKB-UniRule"/>
</dbReference>
<keyword evidence="2" id="KW-0210">Decarboxylase</keyword>
<reference evidence="5" key="3">
    <citation type="submission" date="2015-06" db="UniProtKB">
        <authorList>
            <consortium name="EnsemblMetazoa"/>
        </authorList>
    </citation>
    <scope>IDENTIFICATION</scope>
</reference>
<comment type="similarity">
    <text evidence="2">Belongs to the metallo-dependent hydrolases superfamily.</text>
</comment>
<dbReference type="OMA" id="AQAPLEC"/>
<dbReference type="EC" id="4.1.1.45" evidence="2"/>
<protein>
    <recommendedName>
        <fullName evidence="2">2-amino-3-carboxymuconate-6-semialdehyde decarboxylase</fullName>
        <ecNumber evidence="2">4.1.1.45</ecNumber>
    </recommendedName>
    <alternativeName>
        <fullName evidence="2">Picolinate carboxylase</fullName>
    </alternativeName>
</protein>
<dbReference type="STRING" id="283909.R7V567"/>
<evidence type="ECO:0000256" key="1">
    <source>
        <dbReference type="ARBA" id="ARBA00023239"/>
    </source>
</evidence>
<dbReference type="HOGENOM" id="CLU_044590_4_3_1"/>
<dbReference type="Proteomes" id="UP000014760">
    <property type="component" value="Unassembled WGS sequence"/>
</dbReference>
<dbReference type="InterPro" id="IPR006680">
    <property type="entry name" value="Amidohydro-rel"/>
</dbReference>
<dbReference type="EnsemblMetazoa" id="CapteT212394">
    <property type="protein sequence ID" value="CapteP212394"/>
    <property type="gene ID" value="CapteG212394"/>
</dbReference>
<dbReference type="GO" id="GO:0001760">
    <property type="term" value="F:aminocarboxymuconate-semialdehyde decarboxylase activity"/>
    <property type="evidence" value="ECO:0007669"/>
    <property type="project" value="UniProtKB-UniRule"/>
</dbReference>
<sequence>MSLIRASAILSHKGAAQIAFSTVAATRSQHVVDVWCQPAEEGFIKGLPEVDPLLVASKSPAKAMIKAGIGPAEHISLMVEAGLTRSFMCAWTRPGKEVITNERIAEYTKFSEKFVGIGTVQLDNPMKAVRQVETCVKEHGFKGIRILPWLWDKPPTYNWFYPVFAKCIELDVPFLTQVGITGPLCPSEPGRPVPYIDQVALDFPELKIICGHIGYPWTDEMISVAWKHKNVYIDTSAHAPRYYPKQLLHFMTSYGSKKVMFGTNFPQLMWNNCVEQAQDLHLPPEAYENFMWKNANDVFQLDLK</sequence>
<dbReference type="GO" id="GO:0016787">
    <property type="term" value="F:hydrolase activity"/>
    <property type="evidence" value="ECO:0007669"/>
    <property type="project" value="InterPro"/>
</dbReference>
<dbReference type="Pfam" id="PF04909">
    <property type="entry name" value="Amidohydro_2"/>
    <property type="match status" value="1"/>
</dbReference>
<dbReference type="Gene3D" id="3.20.20.140">
    <property type="entry name" value="Metal-dependent hydrolases"/>
    <property type="match status" value="1"/>
</dbReference>
<gene>
    <name evidence="4" type="ORF">CAPTEDRAFT_212394</name>
</gene>
<evidence type="ECO:0000256" key="2">
    <source>
        <dbReference type="RuleBase" id="RU366045"/>
    </source>
</evidence>
<comment type="function">
    <text evidence="2">Converts alpha-amino-beta-carboxymuconate-epsilon-semialdehyde (ACMS) to alpha-aminomuconate semialdehyde (AMS).</text>
</comment>
<evidence type="ECO:0000259" key="3">
    <source>
        <dbReference type="Pfam" id="PF04909"/>
    </source>
</evidence>
<reference evidence="4 6" key="2">
    <citation type="journal article" date="2013" name="Nature">
        <title>Insights into bilaterian evolution from three spiralian genomes.</title>
        <authorList>
            <person name="Simakov O."/>
            <person name="Marletaz F."/>
            <person name="Cho S.J."/>
            <person name="Edsinger-Gonzales E."/>
            <person name="Havlak P."/>
            <person name="Hellsten U."/>
            <person name="Kuo D.H."/>
            <person name="Larsson T."/>
            <person name="Lv J."/>
            <person name="Arendt D."/>
            <person name="Savage R."/>
            <person name="Osoegawa K."/>
            <person name="de Jong P."/>
            <person name="Grimwood J."/>
            <person name="Chapman J.A."/>
            <person name="Shapiro H."/>
            <person name="Aerts A."/>
            <person name="Otillar R.P."/>
            <person name="Terry A.Y."/>
            <person name="Boore J.L."/>
            <person name="Grigoriev I.V."/>
            <person name="Lindberg D.R."/>
            <person name="Seaver E.C."/>
            <person name="Weisblat D.A."/>
            <person name="Putnam N.H."/>
            <person name="Rokhsar D.S."/>
        </authorList>
    </citation>
    <scope>NUCLEOTIDE SEQUENCE</scope>
    <source>
        <strain evidence="4 6">I ESC-2004</strain>
    </source>
</reference>
<dbReference type="InterPro" id="IPR032465">
    <property type="entry name" value="ACMSD"/>
</dbReference>
<comment type="subunit">
    <text evidence="2">Monomer.</text>
</comment>
<dbReference type="GO" id="GO:0005829">
    <property type="term" value="C:cytosol"/>
    <property type="evidence" value="ECO:0007669"/>
    <property type="project" value="UniProtKB-UniRule"/>
</dbReference>
<reference evidence="6" key="1">
    <citation type="submission" date="2012-12" db="EMBL/GenBank/DDBJ databases">
        <authorList>
            <person name="Hellsten U."/>
            <person name="Grimwood J."/>
            <person name="Chapman J.A."/>
            <person name="Shapiro H."/>
            <person name="Aerts A."/>
            <person name="Otillar R.P."/>
            <person name="Terry A.Y."/>
            <person name="Boore J.L."/>
            <person name="Simakov O."/>
            <person name="Marletaz F."/>
            <person name="Cho S.-J."/>
            <person name="Edsinger-Gonzales E."/>
            <person name="Havlak P."/>
            <person name="Kuo D.-H."/>
            <person name="Larsson T."/>
            <person name="Lv J."/>
            <person name="Arendt D."/>
            <person name="Savage R."/>
            <person name="Osoegawa K."/>
            <person name="de Jong P."/>
            <person name="Lindberg D.R."/>
            <person name="Seaver E.C."/>
            <person name="Weisblat D.A."/>
            <person name="Putnam N.H."/>
            <person name="Grigoriev I.V."/>
            <person name="Rokhsar D.S."/>
        </authorList>
    </citation>
    <scope>NUCLEOTIDE SEQUENCE</scope>
    <source>
        <strain evidence="6">I ESC-2004</strain>
    </source>
</reference>
<proteinExistence type="inferred from homology"/>
<keyword evidence="6" id="KW-1185">Reference proteome</keyword>
<organism evidence="4">
    <name type="scientific">Capitella teleta</name>
    <name type="common">Polychaete worm</name>
    <dbReference type="NCBI Taxonomy" id="283909"/>
    <lineage>
        <taxon>Eukaryota</taxon>
        <taxon>Metazoa</taxon>
        <taxon>Spiralia</taxon>
        <taxon>Lophotrochozoa</taxon>
        <taxon>Annelida</taxon>
        <taxon>Polychaeta</taxon>
        <taxon>Sedentaria</taxon>
        <taxon>Scolecida</taxon>
        <taxon>Capitellidae</taxon>
        <taxon>Capitella</taxon>
    </lineage>
</organism>
<evidence type="ECO:0000313" key="4">
    <source>
        <dbReference type="EMBL" id="ELU14013.1"/>
    </source>
</evidence>
<keyword evidence="1 2" id="KW-0456">Lyase</keyword>
<comment type="pathway">
    <text evidence="2">Secondary metabolite metabolism; quinolate metabolism.</text>
</comment>
<evidence type="ECO:0000313" key="6">
    <source>
        <dbReference type="Proteomes" id="UP000014760"/>
    </source>
</evidence>
<dbReference type="EMBL" id="KB294823">
    <property type="protein sequence ID" value="ELU14013.1"/>
    <property type="molecule type" value="Genomic_DNA"/>
</dbReference>
<dbReference type="EMBL" id="AMQN01018733">
    <property type="status" value="NOT_ANNOTATED_CDS"/>
    <property type="molecule type" value="Genomic_DNA"/>
</dbReference>
<dbReference type="PANTHER" id="PTHR21240:SF19">
    <property type="entry name" value="CATALYTIC_ HYDROLASE"/>
    <property type="match status" value="1"/>
</dbReference>
<dbReference type="SUPFAM" id="SSF51556">
    <property type="entry name" value="Metallo-dependent hydrolases"/>
    <property type="match status" value="1"/>
</dbReference>